<dbReference type="PANTHER" id="PTHR48207:SF4">
    <property type="entry name" value="BLL6097 PROTEIN"/>
    <property type="match status" value="1"/>
</dbReference>
<sequence length="383" mass="41830">MLDFGAFVAGPYCGTILASLGAEVVKVESPRGGDPFRRGEGARNAYFNQMNAGKKSLAVDLKTPEGIALIKALVPSFDVLIENTRPGKMAALGLGPDDLRAINPELVYSSVSGFGDGGPWRDRAAYDTIGLSMSGFLSIMSDKDNTRLAGTCIGDLTTALVSVIGIVTGLVGRFKQGSGTEVRTSLLEAMTTITVDAMTQYFETGETPHRESRHPSAQSFALKTADGQAIAVHMSSSPKFFKGMMTAIERTDLLEDPRFATYDDRRTHYFELRPMVEEAFLKHDRDEWERRLIANDVPYAPVVTPDELTEHEQMEWLDMYEPPREDGLRLLRAPMRFEGERPANTVGAPEIGQNSREVALTVLPEAKVDKLIEAGVIAQAPAA</sequence>
<organism evidence="2 3">
    <name type="scientific">Salipiger profundus</name>
    <dbReference type="NCBI Taxonomy" id="1229727"/>
    <lineage>
        <taxon>Bacteria</taxon>
        <taxon>Pseudomonadati</taxon>
        <taxon>Pseudomonadota</taxon>
        <taxon>Alphaproteobacteria</taxon>
        <taxon>Rhodobacterales</taxon>
        <taxon>Roseobacteraceae</taxon>
        <taxon>Salipiger</taxon>
    </lineage>
</organism>
<dbReference type="KEGG" id="tpro:Ga0080559_TMP4149"/>
<gene>
    <name evidence="2" type="ORF">Ga0080559_TMP4149</name>
</gene>
<dbReference type="SUPFAM" id="SSF89796">
    <property type="entry name" value="CoA-transferase family III (CaiB/BaiF)"/>
    <property type="match status" value="1"/>
</dbReference>
<dbReference type="EMBL" id="CP014796">
    <property type="protein sequence ID" value="APX24945.1"/>
    <property type="molecule type" value="Genomic_DNA"/>
</dbReference>
<keyword evidence="1 2" id="KW-0808">Transferase</keyword>
<dbReference type="Gene3D" id="3.30.1540.10">
    <property type="entry name" value="formyl-coa transferase, domain 3"/>
    <property type="match status" value="1"/>
</dbReference>
<dbReference type="PANTHER" id="PTHR48207">
    <property type="entry name" value="SUCCINATE--HYDROXYMETHYLGLUTARATE COA-TRANSFERASE"/>
    <property type="match status" value="1"/>
</dbReference>
<dbReference type="InterPro" id="IPR044855">
    <property type="entry name" value="CoA-Trfase_III_dom3_sf"/>
</dbReference>
<evidence type="ECO:0000313" key="2">
    <source>
        <dbReference type="EMBL" id="APX24945.1"/>
    </source>
</evidence>
<keyword evidence="3" id="KW-1185">Reference proteome</keyword>
<dbReference type="STRING" id="1229727.Ga0080559_TMP4149"/>
<name>A0A1U7DA63_9RHOB</name>
<dbReference type="GO" id="GO:0008410">
    <property type="term" value="F:CoA-transferase activity"/>
    <property type="evidence" value="ECO:0007669"/>
    <property type="project" value="TreeGrafter"/>
</dbReference>
<dbReference type="InterPro" id="IPR023606">
    <property type="entry name" value="CoA-Trfase_III_dom_1_sf"/>
</dbReference>
<protein>
    <submittedName>
        <fullName evidence="2">Putative acyl-CoA transferase/carnitine dehydratase</fullName>
    </submittedName>
</protein>
<dbReference type="InterPro" id="IPR003673">
    <property type="entry name" value="CoA-Trfase_fam_III"/>
</dbReference>
<evidence type="ECO:0000256" key="1">
    <source>
        <dbReference type="ARBA" id="ARBA00022679"/>
    </source>
</evidence>
<dbReference type="Proteomes" id="UP000186559">
    <property type="component" value="Chromosome"/>
</dbReference>
<reference evidence="2 3" key="1">
    <citation type="submission" date="2016-03" db="EMBL/GenBank/DDBJ databases">
        <title>Deep-sea bacteria in the southern Pacific.</title>
        <authorList>
            <person name="Tang K."/>
        </authorList>
    </citation>
    <scope>NUCLEOTIDE SEQUENCE [LARGE SCALE GENOMIC DNA]</scope>
    <source>
        <strain evidence="2 3">JLT2016</strain>
    </source>
</reference>
<proteinExistence type="predicted"/>
<dbReference type="InterPro" id="IPR050483">
    <property type="entry name" value="CoA-transferase_III_domain"/>
</dbReference>
<dbReference type="Pfam" id="PF02515">
    <property type="entry name" value="CoA_transf_3"/>
    <property type="match status" value="1"/>
</dbReference>
<dbReference type="AlphaFoldDB" id="A0A1U7DA63"/>
<dbReference type="Gene3D" id="3.40.50.10540">
    <property type="entry name" value="Crotonobetainyl-coa:carnitine coa-transferase, domain 1"/>
    <property type="match status" value="1"/>
</dbReference>
<evidence type="ECO:0000313" key="3">
    <source>
        <dbReference type="Proteomes" id="UP000186559"/>
    </source>
</evidence>
<accession>A0A1U7DA63</accession>